<feature type="chain" id="PRO_5043800371" evidence="1">
    <location>
        <begin position="18"/>
        <end position="436"/>
    </location>
</feature>
<dbReference type="Proteomes" id="UP001431209">
    <property type="component" value="Unassembled WGS sequence"/>
</dbReference>
<name>A0AAW2Z915_9EUKA</name>
<evidence type="ECO:0000256" key="1">
    <source>
        <dbReference type="SAM" id="SignalP"/>
    </source>
</evidence>
<evidence type="ECO:0000313" key="2">
    <source>
        <dbReference type="EMBL" id="KAL0485728.1"/>
    </source>
</evidence>
<sequence length="436" mass="48603">MNRSLFLLVVLFHCVLSQNILSGCVTSYDENKDYFPDKVQPTVAKLFTIEYYKSYKILKNLFTSQVFVLYQCGTPRPSITGVTPPPKYFSLPVSRVGTLDTVSNSVIEMLGYRSAIKLIDVDQDVTSPCIQARVNSNLIEQLNQYNKTIYSQQLLTVDAVFGGYVADPRNTTIATSLEQDPGLPNRAEWVKFYSVFFNAEASANTLYNGIVTNQNCFISQAKASNAQSTKPTIAWTYYTPAYPTYGILASFTFSNASYVRQLVENAGANLFIPPSNNLVYTTNTDFKSLLLNVDIVVDTTYGVSTLANFLSFYNITNPPLYKWYRDSKIFRVDGLQTSQGGWDWFESGEVQVDAVQADVINVVNSALPSTGYKRVWLRNIAAGETVVISKASDCADVNSQTLASRAPRCVTSSSNTLRPSTMMVWFIAILLISIWF</sequence>
<protein>
    <submittedName>
        <fullName evidence="2">Uncharacterized protein</fullName>
    </submittedName>
</protein>
<accession>A0AAW2Z915</accession>
<dbReference type="EMBL" id="JAOPGA020001160">
    <property type="protein sequence ID" value="KAL0485728.1"/>
    <property type="molecule type" value="Genomic_DNA"/>
</dbReference>
<gene>
    <name evidence="2" type="ORF">AKO1_003287</name>
</gene>
<organism evidence="2 3">
    <name type="scientific">Acrasis kona</name>
    <dbReference type="NCBI Taxonomy" id="1008807"/>
    <lineage>
        <taxon>Eukaryota</taxon>
        <taxon>Discoba</taxon>
        <taxon>Heterolobosea</taxon>
        <taxon>Tetramitia</taxon>
        <taxon>Eutetramitia</taxon>
        <taxon>Acrasidae</taxon>
        <taxon>Acrasis</taxon>
    </lineage>
</organism>
<dbReference type="PANTHER" id="PTHR38360">
    <property type="entry name" value="OS03G0120000 PROTEIN"/>
    <property type="match status" value="1"/>
</dbReference>
<evidence type="ECO:0000313" key="3">
    <source>
        <dbReference type="Proteomes" id="UP001431209"/>
    </source>
</evidence>
<reference evidence="2 3" key="1">
    <citation type="submission" date="2024-03" db="EMBL/GenBank/DDBJ databases">
        <title>The Acrasis kona genome and developmental transcriptomes reveal deep origins of eukaryotic multicellular pathways.</title>
        <authorList>
            <person name="Sheikh S."/>
            <person name="Fu C.-J."/>
            <person name="Brown M.W."/>
            <person name="Baldauf S.L."/>
        </authorList>
    </citation>
    <scope>NUCLEOTIDE SEQUENCE [LARGE SCALE GENOMIC DNA]</scope>
    <source>
        <strain evidence="2 3">ATCC MYA-3509</strain>
    </source>
</reference>
<feature type="signal peptide" evidence="1">
    <location>
        <begin position="1"/>
        <end position="17"/>
    </location>
</feature>
<dbReference type="AlphaFoldDB" id="A0AAW2Z915"/>
<keyword evidence="3" id="KW-1185">Reference proteome</keyword>
<comment type="caution">
    <text evidence="2">The sequence shown here is derived from an EMBL/GenBank/DDBJ whole genome shotgun (WGS) entry which is preliminary data.</text>
</comment>
<keyword evidence="1" id="KW-0732">Signal</keyword>
<dbReference type="PROSITE" id="PS51257">
    <property type="entry name" value="PROKAR_LIPOPROTEIN"/>
    <property type="match status" value="1"/>
</dbReference>
<proteinExistence type="predicted"/>
<dbReference type="PANTHER" id="PTHR38360:SF1">
    <property type="entry name" value="F12P19.7"/>
    <property type="match status" value="1"/>
</dbReference>